<comment type="caution">
    <text evidence="2">The sequence shown here is derived from an EMBL/GenBank/DDBJ whole genome shotgun (WGS) entry which is preliminary data.</text>
</comment>
<dbReference type="AlphaFoldDB" id="A0AB34FU57"/>
<evidence type="ECO:0000313" key="3">
    <source>
        <dbReference type="Proteomes" id="UP001163105"/>
    </source>
</evidence>
<dbReference type="InterPro" id="IPR052043">
    <property type="entry name" value="PolySaccharide_Degr_Enz"/>
</dbReference>
<dbReference type="GO" id="GO:0005975">
    <property type="term" value="P:carbohydrate metabolic process"/>
    <property type="evidence" value="ECO:0007669"/>
    <property type="project" value="InterPro"/>
</dbReference>
<name>A0AB34FU57_9HYPO</name>
<evidence type="ECO:0000256" key="1">
    <source>
        <dbReference type="ARBA" id="ARBA00022801"/>
    </source>
</evidence>
<dbReference type="InterPro" id="IPR008928">
    <property type="entry name" value="6-hairpin_glycosidase_sf"/>
</dbReference>
<dbReference type="GO" id="GO:0016787">
    <property type="term" value="F:hydrolase activity"/>
    <property type="evidence" value="ECO:0007669"/>
    <property type="project" value="UniProtKB-KW"/>
</dbReference>
<dbReference type="Proteomes" id="UP001163105">
    <property type="component" value="Unassembled WGS sequence"/>
</dbReference>
<gene>
    <name evidence="2" type="ORF">O9K51_05973</name>
</gene>
<keyword evidence="1 2" id="KW-0378">Hydrolase</keyword>
<protein>
    <submittedName>
        <fullName evidence="2">Glycosyl Hydrolase Family 88</fullName>
    </submittedName>
</protein>
<dbReference type="InterPro" id="IPR012341">
    <property type="entry name" value="6hp_glycosidase-like_sf"/>
</dbReference>
<sequence length="398" mass="43102">MKGRTLLAAALGTAGALGAVATPYSRRMLDSIKLRQQGVISSGAASSTLENGILALAMQDLLSQHPGSDCRESDNDYLVKVLDTAARPYTNATWPAGRPLDRFSLAAGIERASQAGLPITEASKTAYEAINASLVLQRRNPDGGLWYYVYTEWSYLDGMVSLLPFMAAAAHPNETDMRLQVDLLQDHCKMPDNALLAHGYDWSRKAVWANNVTGSSPYVWGRSLGWFLAGMVQTYDGLHCGDSRRPYRPVCSQIRNATVQIVGSLVEYADAATGAWWQLPMFPGRAGNYLESSSTVLFIFSILKGLRLGILSDYSGRRLQKAALKAYEYTTDAFVTDVGNGNGTVGFDKTVAVCSLNSTATYEYYTSQPILPNSLLGEAAFVLASLEVEGLAGHGHSR</sequence>
<reference evidence="2" key="1">
    <citation type="submission" date="2023-01" db="EMBL/GenBank/DDBJ databases">
        <title>The growth and conidiation of Purpureocillium lavendulum are regulated by nitrogen source and histone H3K14 acetylation.</title>
        <authorList>
            <person name="Tang P."/>
            <person name="Han J."/>
            <person name="Zhang C."/>
            <person name="Tang P."/>
            <person name="Qi F."/>
            <person name="Zhang K."/>
            <person name="Liang L."/>
        </authorList>
    </citation>
    <scope>NUCLEOTIDE SEQUENCE</scope>
    <source>
        <strain evidence="2">YMF1.00683</strain>
    </source>
</reference>
<accession>A0AB34FU57</accession>
<dbReference type="Pfam" id="PF07470">
    <property type="entry name" value="Glyco_hydro_88"/>
    <property type="match status" value="1"/>
</dbReference>
<keyword evidence="3" id="KW-1185">Reference proteome</keyword>
<dbReference type="InterPro" id="IPR010905">
    <property type="entry name" value="Glyco_hydro_88"/>
</dbReference>
<organism evidence="2 3">
    <name type="scientific">Purpureocillium lavendulum</name>
    <dbReference type="NCBI Taxonomy" id="1247861"/>
    <lineage>
        <taxon>Eukaryota</taxon>
        <taxon>Fungi</taxon>
        <taxon>Dikarya</taxon>
        <taxon>Ascomycota</taxon>
        <taxon>Pezizomycotina</taxon>
        <taxon>Sordariomycetes</taxon>
        <taxon>Hypocreomycetidae</taxon>
        <taxon>Hypocreales</taxon>
        <taxon>Ophiocordycipitaceae</taxon>
        <taxon>Purpureocillium</taxon>
    </lineage>
</organism>
<dbReference type="EMBL" id="JAQHRD010000004">
    <property type="protein sequence ID" value="KAJ6442414.1"/>
    <property type="molecule type" value="Genomic_DNA"/>
</dbReference>
<dbReference type="SUPFAM" id="SSF48208">
    <property type="entry name" value="Six-hairpin glycosidases"/>
    <property type="match status" value="1"/>
</dbReference>
<proteinExistence type="predicted"/>
<dbReference type="PANTHER" id="PTHR33886">
    <property type="entry name" value="UNSATURATED RHAMNOGALACTURONAN HYDROLASE (EUROFUNG)"/>
    <property type="match status" value="1"/>
</dbReference>
<evidence type="ECO:0000313" key="2">
    <source>
        <dbReference type="EMBL" id="KAJ6442414.1"/>
    </source>
</evidence>
<dbReference type="Gene3D" id="1.50.10.10">
    <property type="match status" value="1"/>
</dbReference>
<dbReference type="PANTHER" id="PTHR33886:SF8">
    <property type="entry name" value="UNSATURATED RHAMNOGALACTURONAN HYDROLASE (EUROFUNG)"/>
    <property type="match status" value="1"/>
</dbReference>